<gene>
    <name evidence="2" type="primary">ORF139399</name>
    <name evidence="1" type="synonym">ORF139390</name>
    <name evidence="3" type="synonym">ORF139402</name>
</gene>
<evidence type="ECO:0000313" key="3">
    <source>
        <dbReference type="EMBL" id="CEK83866.1"/>
    </source>
</evidence>
<name>A0A0B7AVG6_9EUPU</name>
<evidence type="ECO:0000313" key="2">
    <source>
        <dbReference type="EMBL" id="CEK83865.1"/>
    </source>
</evidence>
<evidence type="ECO:0000313" key="1">
    <source>
        <dbReference type="EMBL" id="CEK83863.1"/>
    </source>
</evidence>
<dbReference type="EMBL" id="HACG01036998">
    <property type="protein sequence ID" value="CEK83863.1"/>
    <property type="molecule type" value="Transcribed_RNA"/>
</dbReference>
<accession>A0A0B7AVG6</accession>
<dbReference type="AlphaFoldDB" id="A0A0B7AVG6"/>
<dbReference type="EMBL" id="HACG01037001">
    <property type="protein sequence ID" value="CEK83866.1"/>
    <property type="molecule type" value="Transcribed_RNA"/>
</dbReference>
<organism evidence="2">
    <name type="scientific">Arion vulgaris</name>
    <dbReference type="NCBI Taxonomy" id="1028688"/>
    <lineage>
        <taxon>Eukaryota</taxon>
        <taxon>Metazoa</taxon>
        <taxon>Spiralia</taxon>
        <taxon>Lophotrochozoa</taxon>
        <taxon>Mollusca</taxon>
        <taxon>Gastropoda</taxon>
        <taxon>Heterobranchia</taxon>
        <taxon>Euthyneura</taxon>
        <taxon>Panpulmonata</taxon>
        <taxon>Eupulmonata</taxon>
        <taxon>Stylommatophora</taxon>
        <taxon>Helicina</taxon>
        <taxon>Arionoidea</taxon>
        <taxon>Arionidae</taxon>
        <taxon>Arion</taxon>
    </lineage>
</organism>
<dbReference type="EMBL" id="HACG01037000">
    <property type="protein sequence ID" value="CEK83865.1"/>
    <property type="molecule type" value="Transcribed_RNA"/>
</dbReference>
<protein>
    <submittedName>
        <fullName evidence="2">Uncharacterized protein</fullName>
    </submittedName>
</protein>
<sequence length="63" mass="6927">MTTLVQSVPQLMFVCVCQISMTSHPLDGLPTAKLITHCTSDCGAMEIMEFKASLGQQFSVYTR</sequence>
<reference evidence="2" key="1">
    <citation type="submission" date="2014-12" db="EMBL/GenBank/DDBJ databases">
        <title>Insight into the proteome of Arion vulgaris.</title>
        <authorList>
            <person name="Aradska J."/>
            <person name="Bulat T."/>
            <person name="Smidak R."/>
            <person name="Sarate P."/>
            <person name="Gangsoo J."/>
            <person name="Sialana F."/>
            <person name="Bilban M."/>
            <person name="Lubec G."/>
        </authorList>
    </citation>
    <scope>NUCLEOTIDE SEQUENCE</scope>
    <source>
        <tissue evidence="2">Skin</tissue>
    </source>
</reference>
<proteinExistence type="predicted"/>